<dbReference type="Pfam" id="PF08214">
    <property type="entry name" value="HAT_KAT11"/>
    <property type="match status" value="1"/>
</dbReference>
<dbReference type="InterPro" id="IPR018359">
    <property type="entry name" value="Bromodomain_CS"/>
</dbReference>
<dbReference type="InterPro" id="IPR008905">
    <property type="entry name" value="EIF3C_N_dom"/>
</dbReference>
<evidence type="ECO:0000256" key="9">
    <source>
        <dbReference type="ARBA" id="ARBA00023163"/>
    </source>
</evidence>
<dbReference type="InterPro" id="IPR036390">
    <property type="entry name" value="WH_DNA-bd_sf"/>
</dbReference>
<keyword evidence="8 11" id="KW-0103">Bromodomain</keyword>
<protein>
    <recommendedName>
        <fullName evidence="2">histone acetyltransferase</fullName>
        <ecNumber evidence="2">2.3.1.48</ecNumber>
    </recommendedName>
</protein>
<feature type="region of interest" description="Disordered" evidence="12">
    <location>
        <begin position="1048"/>
        <end position="1134"/>
    </location>
</feature>
<dbReference type="PANTHER" id="PTHR13937:SF0">
    <property type="entry name" value="EUKARYOTIC TRANSLATION INITIATION FACTOR 3 SUBUNIT C-RELATED"/>
    <property type="match status" value="1"/>
</dbReference>
<feature type="compositionally biased region" description="Basic and acidic residues" evidence="12">
    <location>
        <begin position="252"/>
        <end position="275"/>
    </location>
</feature>
<dbReference type="Pfam" id="PF23570">
    <property type="entry name" value="PHD_P300"/>
    <property type="match status" value="1"/>
</dbReference>
<proteinExistence type="inferred from homology"/>
<feature type="compositionally biased region" description="Basic and acidic residues" evidence="12">
    <location>
        <begin position="184"/>
        <end position="199"/>
    </location>
</feature>
<evidence type="ECO:0000259" key="15">
    <source>
        <dbReference type="PROSITE" id="PS51727"/>
    </source>
</evidence>
<feature type="region of interest" description="Disordered" evidence="12">
    <location>
        <begin position="968"/>
        <end position="1006"/>
    </location>
</feature>
<dbReference type="GO" id="GO:0031369">
    <property type="term" value="F:translation initiation factor binding"/>
    <property type="evidence" value="ECO:0007669"/>
    <property type="project" value="InterPro"/>
</dbReference>
<evidence type="ECO:0000256" key="5">
    <source>
        <dbReference type="ARBA" id="ARBA00022679"/>
    </source>
</evidence>
<feature type="compositionally biased region" description="Acidic residues" evidence="12">
    <location>
        <begin position="209"/>
        <end position="233"/>
    </location>
</feature>
<dbReference type="GO" id="GO:0004402">
    <property type="term" value="F:histone acetyltransferase activity"/>
    <property type="evidence" value="ECO:0007669"/>
    <property type="project" value="InterPro"/>
</dbReference>
<dbReference type="Pfam" id="PF06001">
    <property type="entry name" value="RING_CBP-p300"/>
    <property type="match status" value="1"/>
</dbReference>
<dbReference type="Gene3D" id="3.30.40.10">
    <property type="entry name" value="Zinc/RING finger domain, C3HC4 (zinc finger)"/>
    <property type="match status" value="1"/>
</dbReference>
<sequence>MSRFFGAGSDSESESESSDDGVQDSRPTMAQTRAMQFSDDEEETKRVVRSEKDKRYEEINGIIKQLKNHKKIKDMANVLTDFESLIKAFEKARKVIDKEGVPRFYIRTLAELEDFINECWEDKDWRKTISKNNSKGLSTVRQKIKKYNRDFEGEITSYKESPDAGDDEVEEVQDIEDEEDESDKEVAKPTVKKTEERGSKFARTVAADVDIDEDSDDWEGDSSEESSSSDDEMPAMGKLTAEYFLKSTTEQESLRREERKKEKKLKKEKDDKKTEEGEDDWQEVNRGVPSQAVMEKPKMFAKDQDITIEAVVKKLNEIVAMRGKKGTDRSMMIDLLQELKQIAEAHNLGAPVSVKICFNIMAAIYDYNPNIATCMKNEMWEKSCLPIIQELLIALLDNSDIIVGANILEESEQLDKAPFRIRGCILTMVERLDEEFTKMLQACDAHSTEFVERLKDEQTMCEIIFKLEKYLEKYGSSEELCCIYLRHIDHLYYKFDQSAFDEKQDNEKSSAAVMDRLCKFIYAKDSTDRLRTRSMLCHIYHHALHDRWYQARDLMLMSHLQDNIQHSDVSTQILYNRTLVQLGLCGFRQGHIRDAHNALVDIQSSNRAKELLAQGLVPQRQYERTQEQEKTEKRRLLPYHKHINLELLECVYLVSAMLIEIPYMAAHEMDVRKRMISKNFHHVLKMSDRQTLTGPPESMREHVVAASKSMRNGDWRKCRDYIINEKMNAKVWDLFYQADKVRDMISAKIQEESLRTYLFRYSSLYDSISIDNLVTMFHIDRVLAHATISKMIINEELMASLDEPTQIVVMHRTEPTRLQSLALQLAEKVGSLVDNNERIMEIKQGNFFFNKSNQRDNFQNQQQQQQQQQLLHQQLNSQPQVVQSQASKSSVMTTSQQQSAIQNHMNAIMTDSVGVGNQRMVGMQTSLDNMVSPSNVHVTSSQQQSMLQQFGGSVTAAPINQSSYLCMSRPPQQNGHVSCKDINNDHSQGLDDIGKQDTSSKDSSFAENNQNLSSLLSAASPSTLSLPIMTTSISSSTLSNMSSKISSSAVKAEIKTEPVSELKPDCDSKEEKMDVKTESDCKPEVNSVKDESDTSSPKLENMDENSQASNSEEKSSSVGDASNALATTPKPKCKKVFNPDELRQALMPTLEKLVKQDPESLPFRQPVDPVILQIPDYFDIVKKPMDLSTIRRKLDSGMYKDPWEYVDDVWLMFDNAWLYNRKTSRVYKYASKLAEVFEAEIDSVMQSLGYCCGRKYVFCPQLLCCYGKQLCTIPRDSMYYSYQNRYVYCEKCYNEITTEEVELSEDPTQPVTKIRKDQFERVKNDQLDYEPFVDCNECGRKWHQICALWFEQIWREGWTCEACHKAKGTKKKENRFTAKKLPTTKLATYLENRINNFIRKKDTQSGEVTIRVLSSYDKMTEVKPLMKKRFGDDIPDSFPYRAKAMFAFEEIDGVDVCFFGMHVQEYGSSCTLPNTRRVYISYLDSVHYFRPRHLRTAVYHEILIGYLEYAKNLGYTTAHIWACPPSEGDDYIFHCHPPEQKIPKLKRLQDWYKKMLDKAIIDRV</sequence>
<feature type="compositionally biased region" description="Basic and acidic residues" evidence="12">
    <location>
        <begin position="978"/>
        <end position="1000"/>
    </location>
</feature>
<dbReference type="InterPro" id="IPR036427">
    <property type="entry name" value="Bromodomain-like_sf"/>
</dbReference>
<dbReference type="InterPro" id="IPR013083">
    <property type="entry name" value="Znf_RING/FYVE/PHD"/>
</dbReference>
<keyword evidence="4" id="KW-0396">Initiation factor</keyword>
<dbReference type="EC" id="2.3.1.48" evidence="2"/>
<reference evidence="16" key="1">
    <citation type="submission" date="2014-12" db="EMBL/GenBank/DDBJ databases">
        <title>Insight into the proteome of Arion vulgaris.</title>
        <authorList>
            <person name="Aradska J."/>
            <person name="Bulat T."/>
            <person name="Smidak R."/>
            <person name="Sarate P."/>
            <person name="Gangsoo J."/>
            <person name="Sialana F."/>
            <person name="Bilban M."/>
            <person name="Lubec G."/>
        </authorList>
    </citation>
    <scope>NUCLEOTIDE SEQUENCE</scope>
    <source>
        <tissue evidence="16">Skin</tissue>
    </source>
</reference>
<dbReference type="InterPro" id="IPR031162">
    <property type="entry name" value="CBP_P300_HAT"/>
</dbReference>
<dbReference type="PROSITE" id="PS50014">
    <property type="entry name" value="BROMODOMAIN_2"/>
    <property type="match status" value="1"/>
</dbReference>
<evidence type="ECO:0000256" key="11">
    <source>
        <dbReference type="PROSITE-ProRule" id="PRU00035"/>
    </source>
</evidence>
<dbReference type="InterPro" id="IPR010303">
    <property type="entry name" value="RING_CBP-p300"/>
</dbReference>
<evidence type="ECO:0000256" key="12">
    <source>
        <dbReference type="SAM" id="MobiDB-lite"/>
    </source>
</evidence>
<feature type="region of interest" description="Disordered" evidence="12">
    <location>
        <begin position="154"/>
        <end position="285"/>
    </location>
</feature>
<evidence type="ECO:0000256" key="6">
    <source>
        <dbReference type="ARBA" id="ARBA00022917"/>
    </source>
</evidence>
<dbReference type="Gene3D" id="2.10.110.40">
    <property type="match status" value="1"/>
</dbReference>
<dbReference type="SUPFAM" id="SSF46785">
    <property type="entry name" value="Winged helix' DNA-binding domain"/>
    <property type="match status" value="1"/>
</dbReference>
<evidence type="ECO:0000313" key="16">
    <source>
        <dbReference type="EMBL" id="CEK90232.1"/>
    </source>
</evidence>
<dbReference type="SMART" id="SM00088">
    <property type="entry name" value="PINT"/>
    <property type="match status" value="1"/>
</dbReference>
<keyword evidence="7" id="KW-0805">Transcription regulation</keyword>
<dbReference type="Pfam" id="PF26569">
    <property type="entry name" value="EIF3CL_C"/>
    <property type="match status" value="1"/>
</dbReference>
<feature type="region of interest" description="Disordered" evidence="12">
    <location>
        <begin position="856"/>
        <end position="890"/>
    </location>
</feature>
<dbReference type="Gene3D" id="1.20.920.10">
    <property type="entry name" value="Bromodomain-like"/>
    <property type="match status" value="1"/>
</dbReference>
<feature type="compositionally biased region" description="Polar residues" evidence="12">
    <location>
        <begin position="25"/>
        <end position="35"/>
    </location>
</feature>
<feature type="compositionally biased region" description="Basic and acidic residues" evidence="12">
    <location>
        <begin position="1052"/>
        <end position="1092"/>
    </location>
</feature>
<feature type="domain" description="PCI" evidence="14">
    <location>
        <begin position="639"/>
        <end position="815"/>
    </location>
</feature>
<dbReference type="SUPFAM" id="SSF47370">
    <property type="entry name" value="Bromodomain"/>
    <property type="match status" value="1"/>
</dbReference>
<evidence type="ECO:0000259" key="13">
    <source>
        <dbReference type="PROSITE" id="PS50014"/>
    </source>
</evidence>
<dbReference type="InterPro" id="IPR056484">
    <property type="entry name" value="PHD_P300"/>
</dbReference>
<feature type="domain" description="CBP/p300-type HAT" evidence="15">
    <location>
        <begin position="1375"/>
        <end position="1564"/>
    </location>
</feature>
<dbReference type="CDD" id="cd15557">
    <property type="entry name" value="PHD_CBP_p300"/>
    <property type="match status" value="1"/>
</dbReference>
<dbReference type="GO" id="GO:0005852">
    <property type="term" value="C:eukaryotic translation initiation factor 3 complex"/>
    <property type="evidence" value="ECO:0007669"/>
    <property type="project" value="InterPro"/>
</dbReference>
<keyword evidence="3" id="KW-0963">Cytoplasm</keyword>
<feature type="non-terminal residue" evidence="16">
    <location>
        <position position="1564"/>
    </location>
</feature>
<dbReference type="FunFam" id="1.20.920.10:FF:000001">
    <property type="entry name" value="Histone acetyltransferase p300"/>
    <property type="match status" value="1"/>
</dbReference>
<feature type="compositionally biased region" description="Acidic residues" evidence="12">
    <location>
        <begin position="11"/>
        <end position="22"/>
    </location>
</feature>
<gene>
    <name evidence="16" type="primary">ORF175635</name>
</gene>
<evidence type="ECO:0000259" key="14">
    <source>
        <dbReference type="PROSITE" id="PS50250"/>
    </source>
</evidence>
<dbReference type="EMBL" id="HACG01043367">
    <property type="protein sequence ID" value="CEK90232.1"/>
    <property type="molecule type" value="Transcribed_RNA"/>
</dbReference>
<dbReference type="InterPro" id="IPR027516">
    <property type="entry name" value="EIF3C"/>
</dbReference>
<feature type="compositionally biased region" description="Acidic residues" evidence="12">
    <location>
        <begin position="163"/>
        <end position="183"/>
    </location>
</feature>
<dbReference type="CDD" id="cd15802">
    <property type="entry name" value="RING_CBP-p300"/>
    <property type="match status" value="1"/>
</dbReference>
<dbReference type="PANTHER" id="PTHR13937">
    <property type="entry name" value="EUKARYOTIC TRANSLATION INITATION FACTOR 3, SUBUNIT 8 EIF3S8 -RELATED"/>
    <property type="match status" value="1"/>
</dbReference>
<evidence type="ECO:0000256" key="4">
    <source>
        <dbReference type="ARBA" id="ARBA00022540"/>
    </source>
</evidence>
<feature type="region of interest" description="Disordered" evidence="12">
    <location>
        <begin position="1"/>
        <end position="49"/>
    </location>
</feature>
<dbReference type="Pfam" id="PF01399">
    <property type="entry name" value="PCI"/>
    <property type="match status" value="1"/>
</dbReference>
<accession>A0A0B7BBG7</accession>
<dbReference type="InterPro" id="IPR000717">
    <property type="entry name" value="PCI_dom"/>
</dbReference>
<dbReference type="InterPro" id="IPR001487">
    <property type="entry name" value="Bromodomain"/>
</dbReference>
<dbReference type="InterPro" id="IPR013178">
    <property type="entry name" value="Histone_AcTrfase_Rtt109/CBP"/>
</dbReference>
<dbReference type="GO" id="GO:0005634">
    <property type="term" value="C:nucleus"/>
    <property type="evidence" value="ECO:0007669"/>
    <property type="project" value="UniProtKB-SubCell"/>
</dbReference>
<dbReference type="CDD" id="cd05495">
    <property type="entry name" value="Bromo_cbp_like"/>
    <property type="match status" value="1"/>
</dbReference>
<evidence type="ECO:0000256" key="10">
    <source>
        <dbReference type="ARBA" id="ARBA00023242"/>
    </source>
</evidence>
<name>A0A0B7BBG7_9EUPU</name>
<dbReference type="HAMAP" id="MF_03002">
    <property type="entry name" value="eIF3c"/>
    <property type="match status" value="1"/>
</dbReference>
<dbReference type="GO" id="GO:0006355">
    <property type="term" value="P:regulation of DNA-templated transcription"/>
    <property type="evidence" value="ECO:0007669"/>
    <property type="project" value="InterPro"/>
</dbReference>
<dbReference type="GO" id="GO:0003743">
    <property type="term" value="F:translation initiation factor activity"/>
    <property type="evidence" value="ECO:0007669"/>
    <property type="project" value="UniProtKB-KW"/>
</dbReference>
<dbReference type="PROSITE" id="PS50250">
    <property type="entry name" value="PCI"/>
    <property type="match status" value="1"/>
</dbReference>
<keyword evidence="6" id="KW-0648">Protein biosynthesis</keyword>
<evidence type="ECO:0000256" key="1">
    <source>
        <dbReference type="ARBA" id="ARBA00004123"/>
    </source>
</evidence>
<evidence type="ECO:0000256" key="3">
    <source>
        <dbReference type="ARBA" id="ARBA00022490"/>
    </source>
</evidence>
<evidence type="ECO:0000256" key="2">
    <source>
        <dbReference type="ARBA" id="ARBA00013184"/>
    </source>
</evidence>
<dbReference type="SMART" id="SM00297">
    <property type="entry name" value="BROMO"/>
    <property type="match status" value="1"/>
</dbReference>
<dbReference type="PRINTS" id="PR00503">
    <property type="entry name" value="BROMODOMAIN"/>
</dbReference>
<dbReference type="Pfam" id="PF05470">
    <property type="entry name" value="eIF-3c_N"/>
    <property type="match status" value="1"/>
</dbReference>
<feature type="domain" description="Bromo" evidence="13">
    <location>
        <begin position="1155"/>
        <end position="1227"/>
    </location>
</feature>
<keyword evidence="10" id="KW-0539">Nucleus</keyword>
<dbReference type="GO" id="GO:0003723">
    <property type="term" value="F:RNA binding"/>
    <property type="evidence" value="ECO:0007669"/>
    <property type="project" value="InterPro"/>
</dbReference>
<dbReference type="SMART" id="SM01250">
    <property type="entry name" value="KAT11"/>
    <property type="match status" value="1"/>
</dbReference>
<evidence type="ECO:0000256" key="8">
    <source>
        <dbReference type="ARBA" id="ARBA00023117"/>
    </source>
</evidence>
<comment type="subcellular location">
    <subcellularLocation>
        <location evidence="1">Nucleus</location>
    </subcellularLocation>
</comment>
<dbReference type="Pfam" id="PF00439">
    <property type="entry name" value="Bromodomain"/>
    <property type="match status" value="1"/>
</dbReference>
<dbReference type="PROSITE" id="PS00633">
    <property type="entry name" value="BROMODOMAIN_1"/>
    <property type="match status" value="1"/>
</dbReference>
<dbReference type="PROSITE" id="PS51727">
    <property type="entry name" value="CBP_P300_HAT"/>
    <property type="match status" value="1"/>
</dbReference>
<dbReference type="InterPro" id="IPR058999">
    <property type="entry name" value="EIF3CL_C"/>
</dbReference>
<evidence type="ECO:0000256" key="7">
    <source>
        <dbReference type="ARBA" id="ARBA00023015"/>
    </source>
</evidence>
<organism evidence="16">
    <name type="scientific">Arion vulgaris</name>
    <dbReference type="NCBI Taxonomy" id="1028688"/>
    <lineage>
        <taxon>Eukaryota</taxon>
        <taxon>Metazoa</taxon>
        <taxon>Spiralia</taxon>
        <taxon>Lophotrochozoa</taxon>
        <taxon>Mollusca</taxon>
        <taxon>Gastropoda</taxon>
        <taxon>Heterobranchia</taxon>
        <taxon>Euthyneura</taxon>
        <taxon>Panpulmonata</taxon>
        <taxon>Eupulmonata</taxon>
        <taxon>Stylommatophora</taxon>
        <taxon>Helicina</taxon>
        <taxon>Arionoidea</taxon>
        <taxon>Arionidae</taxon>
        <taxon>Arion</taxon>
    </lineage>
</organism>
<dbReference type="InterPro" id="IPR038547">
    <property type="entry name" value="RING_CBP-p300_sf"/>
</dbReference>
<keyword evidence="9" id="KW-0804">Transcription</keyword>
<keyword evidence="5" id="KW-0808">Transferase</keyword>